<dbReference type="GeneID" id="20668807"/>
<sequence length="301" mass="33043">GVVPLGAMFLIVMCVLASLFFIGTMSLVFVGGRNVVTFKSMLDELASGSPGIVLLGEDVDIDVDEPSISIRWAFVACGEAFLLPGSQGVHVGQYRPAMSPFGRDSGKRQMIQALTRFDDDHVLDVHEANLYPFDTYRLSSIVCAVNSATNETLQIQRLSTVDVTTSFTVTITDADTYNTLSDGTQVPTREIEMIVRRAPTVRLYAMMLWIVNWMLTHVTIGFVVLAIKSGDIKRVGLHSLYAFAIVLAIPQIRNAMPDAPDLDELTYTADIIGFFPQTIFSGVDAILLLVVIASRELKEMQ</sequence>
<keyword evidence="1" id="KW-0812">Transmembrane</keyword>
<proteinExistence type="predicted"/>
<dbReference type="RefSeq" id="XP_009546342.1">
    <property type="nucleotide sequence ID" value="XM_009548047.1"/>
</dbReference>
<evidence type="ECO:0000313" key="2">
    <source>
        <dbReference type="EMBL" id="ETW81729.1"/>
    </source>
</evidence>
<dbReference type="Proteomes" id="UP000030671">
    <property type="component" value="Unassembled WGS sequence"/>
</dbReference>
<organism evidence="2 3">
    <name type="scientific">Heterobasidion irregulare (strain TC 32-1)</name>
    <dbReference type="NCBI Taxonomy" id="747525"/>
    <lineage>
        <taxon>Eukaryota</taxon>
        <taxon>Fungi</taxon>
        <taxon>Dikarya</taxon>
        <taxon>Basidiomycota</taxon>
        <taxon>Agaricomycotina</taxon>
        <taxon>Agaricomycetes</taxon>
        <taxon>Russulales</taxon>
        <taxon>Bondarzewiaceae</taxon>
        <taxon>Heterobasidion</taxon>
        <taxon>Heterobasidion annosum species complex</taxon>
    </lineage>
</organism>
<dbReference type="KEGG" id="hir:HETIRDRAFT_238463"/>
<gene>
    <name evidence="2" type="ORF">HETIRDRAFT_238463</name>
</gene>
<feature type="non-terminal residue" evidence="2">
    <location>
        <position position="301"/>
    </location>
</feature>
<keyword evidence="1" id="KW-1133">Transmembrane helix</keyword>
<keyword evidence="3" id="KW-1185">Reference proteome</keyword>
<dbReference type="InterPro" id="IPR027948">
    <property type="entry name" value="DUF4436"/>
</dbReference>
<protein>
    <submittedName>
        <fullName evidence="2">Uncharacterized protein</fullName>
    </submittedName>
</protein>
<feature type="transmembrane region" description="Helical" evidence="1">
    <location>
        <begin position="271"/>
        <end position="293"/>
    </location>
</feature>
<dbReference type="HOGENOM" id="CLU_042081_0_0_1"/>
<reference evidence="2 3" key="1">
    <citation type="journal article" date="2012" name="New Phytol.">
        <title>Insight into trade-off between wood decay and parasitism from the genome of a fungal forest pathogen.</title>
        <authorList>
            <person name="Olson A."/>
            <person name="Aerts A."/>
            <person name="Asiegbu F."/>
            <person name="Belbahri L."/>
            <person name="Bouzid O."/>
            <person name="Broberg A."/>
            <person name="Canback B."/>
            <person name="Coutinho P.M."/>
            <person name="Cullen D."/>
            <person name="Dalman K."/>
            <person name="Deflorio G."/>
            <person name="van Diepen L.T."/>
            <person name="Dunand C."/>
            <person name="Duplessis S."/>
            <person name="Durling M."/>
            <person name="Gonthier P."/>
            <person name="Grimwood J."/>
            <person name="Fossdal C.G."/>
            <person name="Hansson D."/>
            <person name="Henrissat B."/>
            <person name="Hietala A."/>
            <person name="Himmelstrand K."/>
            <person name="Hoffmeister D."/>
            <person name="Hogberg N."/>
            <person name="James T.Y."/>
            <person name="Karlsson M."/>
            <person name="Kohler A."/>
            <person name="Kues U."/>
            <person name="Lee Y.H."/>
            <person name="Lin Y.C."/>
            <person name="Lind M."/>
            <person name="Lindquist E."/>
            <person name="Lombard V."/>
            <person name="Lucas S."/>
            <person name="Lunden K."/>
            <person name="Morin E."/>
            <person name="Murat C."/>
            <person name="Park J."/>
            <person name="Raffaello T."/>
            <person name="Rouze P."/>
            <person name="Salamov A."/>
            <person name="Schmutz J."/>
            <person name="Solheim H."/>
            <person name="Stahlberg J."/>
            <person name="Velez H."/>
            <person name="de Vries R.P."/>
            <person name="Wiebenga A."/>
            <person name="Woodward S."/>
            <person name="Yakovlev I."/>
            <person name="Garbelotto M."/>
            <person name="Martin F."/>
            <person name="Grigoriev I.V."/>
            <person name="Stenlid J."/>
        </authorList>
    </citation>
    <scope>NUCLEOTIDE SEQUENCE [LARGE SCALE GENOMIC DNA]</scope>
    <source>
        <strain evidence="2 3">TC 32-1</strain>
    </source>
</reference>
<evidence type="ECO:0000313" key="3">
    <source>
        <dbReference type="Proteomes" id="UP000030671"/>
    </source>
</evidence>
<dbReference type="Pfam" id="PF14494">
    <property type="entry name" value="DUF4436"/>
    <property type="match status" value="1"/>
</dbReference>
<dbReference type="EMBL" id="KI925458">
    <property type="protein sequence ID" value="ETW81729.1"/>
    <property type="molecule type" value="Genomic_DNA"/>
</dbReference>
<name>W4K7I5_HETIT</name>
<feature type="transmembrane region" description="Helical" evidence="1">
    <location>
        <begin position="6"/>
        <end position="31"/>
    </location>
</feature>
<dbReference type="OrthoDB" id="2117972at2759"/>
<dbReference type="STRING" id="747525.W4K7I5"/>
<dbReference type="AlphaFoldDB" id="W4K7I5"/>
<keyword evidence="1" id="KW-0472">Membrane</keyword>
<feature type="non-terminal residue" evidence="2">
    <location>
        <position position="1"/>
    </location>
</feature>
<dbReference type="InParanoid" id="W4K7I5"/>
<feature type="transmembrane region" description="Helical" evidence="1">
    <location>
        <begin position="203"/>
        <end position="227"/>
    </location>
</feature>
<evidence type="ECO:0000256" key="1">
    <source>
        <dbReference type="SAM" id="Phobius"/>
    </source>
</evidence>
<accession>W4K7I5</accession>
<dbReference type="eggNOG" id="ENOG502S6XR">
    <property type="taxonomic scope" value="Eukaryota"/>
</dbReference>